<dbReference type="OrthoDB" id="9807451at2"/>
<dbReference type="PANTHER" id="PTHR33937">
    <property type="entry name" value="IRON-MOLYBDENUM PROTEIN-RELATED-RELATED"/>
    <property type="match status" value="1"/>
</dbReference>
<keyword evidence="3" id="KW-1185">Reference proteome</keyword>
<dbReference type="Pfam" id="PF02579">
    <property type="entry name" value="Nitro_FeMo-Co"/>
    <property type="match status" value="1"/>
</dbReference>
<accession>A0A544QXD7</accession>
<dbReference type="Gene3D" id="3.30.420.130">
    <property type="entry name" value="Dinitrogenase iron-molybdenum cofactor biosynthesis domain"/>
    <property type="match status" value="1"/>
</dbReference>
<feature type="domain" description="Dinitrogenase iron-molybdenum cofactor biosynthesis" evidence="1">
    <location>
        <begin position="14"/>
        <end position="108"/>
    </location>
</feature>
<dbReference type="InterPro" id="IPR003731">
    <property type="entry name" value="Di-Nase_FeMo-co_biosynth"/>
</dbReference>
<reference evidence="2 3" key="1">
    <citation type="submission" date="2019-02" db="EMBL/GenBank/DDBJ databases">
        <title>Peptostreptococcaceae bacterium ZHW00191 nov., a new bacterium isolated from the human gut.</title>
        <authorList>
            <person name="Zhou H.-W."/>
            <person name="Chen X.-J."/>
        </authorList>
    </citation>
    <scope>NUCLEOTIDE SEQUENCE [LARGE SCALE GENOMIC DNA]</scope>
    <source>
        <strain evidence="2 3">ZHW00191</strain>
    </source>
</reference>
<sequence length="126" mass="13325">MKVCFPVKEDKGLDSVMYNHFGTAPIFIVCDTETDEVVSVENGHLDPVTGKHPEGGCNPVKALNGAEVDVVVVAGIGKGAATKLGAAGIKVYQGNSLLTIGENFKKIKEGGLLLFDLNNSCTHHHH</sequence>
<dbReference type="AlphaFoldDB" id="A0A544QXD7"/>
<dbReference type="InterPro" id="IPR036105">
    <property type="entry name" value="DiNase_FeMo-co_biosyn_sf"/>
</dbReference>
<protein>
    <submittedName>
        <fullName evidence="2">Diguanylate cyclase</fullName>
    </submittedName>
</protein>
<dbReference type="SUPFAM" id="SSF53146">
    <property type="entry name" value="Nitrogenase accessory factor-like"/>
    <property type="match status" value="1"/>
</dbReference>
<dbReference type="PANTHER" id="PTHR33937:SF2">
    <property type="entry name" value="DINITROGENASE IRON-MOLYBDENUM COFACTOR BIOSYNTHESIS DOMAIN-CONTAINING PROTEIN"/>
    <property type="match status" value="1"/>
</dbReference>
<organism evidence="2 3">
    <name type="scientific">Peptacetobacter hominis</name>
    <dbReference type="NCBI Taxonomy" id="2743610"/>
    <lineage>
        <taxon>Bacteria</taxon>
        <taxon>Bacillati</taxon>
        <taxon>Bacillota</taxon>
        <taxon>Clostridia</taxon>
        <taxon>Peptostreptococcales</taxon>
        <taxon>Peptostreptococcaceae</taxon>
        <taxon>Peptacetobacter</taxon>
    </lineage>
</organism>
<dbReference type="InterPro" id="IPR051840">
    <property type="entry name" value="NifX/NifY_domain"/>
</dbReference>
<dbReference type="Proteomes" id="UP000317863">
    <property type="component" value="Unassembled WGS sequence"/>
</dbReference>
<evidence type="ECO:0000313" key="3">
    <source>
        <dbReference type="Proteomes" id="UP000317863"/>
    </source>
</evidence>
<evidence type="ECO:0000259" key="1">
    <source>
        <dbReference type="Pfam" id="PF02579"/>
    </source>
</evidence>
<proteinExistence type="predicted"/>
<evidence type="ECO:0000313" key="2">
    <source>
        <dbReference type="EMBL" id="TQQ85340.1"/>
    </source>
</evidence>
<comment type="caution">
    <text evidence="2">The sequence shown here is derived from an EMBL/GenBank/DDBJ whole genome shotgun (WGS) entry which is preliminary data.</text>
</comment>
<dbReference type="EMBL" id="SGJB01000003">
    <property type="protein sequence ID" value="TQQ85340.1"/>
    <property type="molecule type" value="Genomic_DNA"/>
</dbReference>
<name>A0A544QXD7_9FIRM</name>
<gene>
    <name evidence="2" type="ORF">EXD82_02810</name>
</gene>
<dbReference type="RefSeq" id="WP_142535391.1">
    <property type="nucleotide sequence ID" value="NZ_SGJB01000003.1"/>
</dbReference>